<evidence type="ECO:0000313" key="2">
    <source>
        <dbReference type="EMBL" id="ACZ43639.1"/>
    </source>
</evidence>
<dbReference type="Proteomes" id="UP000000323">
    <property type="component" value="Chromosome 2"/>
</dbReference>
<proteinExistence type="predicted"/>
<dbReference type="HOGENOM" id="CLU_1937160_0_0_0"/>
<evidence type="ECO:0000313" key="3">
    <source>
        <dbReference type="Proteomes" id="UP000000323"/>
    </source>
</evidence>
<keyword evidence="1" id="KW-0472">Membrane</keyword>
<feature type="transmembrane region" description="Helical" evidence="1">
    <location>
        <begin position="88"/>
        <end position="109"/>
    </location>
</feature>
<evidence type="ECO:0000256" key="1">
    <source>
        <dbReference type="SAM" id="Phobius"/>
    </source>
</evidence>
<gene>
    <name evidence="2" type="ordered locus">Tter_2753</name>
</gene>
<reference evidence="3" key="1">
    <citation type="journal article" date="2010" name="Stand. Genomic Sci.">
        <title>Complete genome sequence of 'Thermobaculum terrenum' type strain (YNP1).</title>
        <authorList>
            <person name="Kiss H."/>
            <person name="Cleland D."/>
            <person name="Lapidus A."/>
            <person name="Lucas S."/>
            <person name="Glavina Del Rio T."/>
            <person name="Nolan M."/>
            <person name="Tice H."/>
            <person name="Han C."/>
            <person name="Goodwin L."/>
            <person name="Pitluck S."/>
            <person name="Liolios K."/>
            <person name="Ivanova N."/>
            <person name="Mavromatis K."/>
            <person name="Ovchinnikova G."/>
            <person name="Pati A."/>
            <person name="Chen A."/>
            <person name="Palaniappan K."/>
            <person name="Land M."/>
            <person name="Hauser L."/>
            <person name="Chang Y."/>
            <person name="Jeffries C."/>
            <person name="Lu M."/>
            <person name="Brettin T."/>
            <person name="Detter J."/>
            <person name="Goker M."/>
            <person name="Tindall B."/>
            <person name="Beck B."/>
            <person name="McDermott T."/>
            <person name="Woyke T."/>
            <person name="Bristow J."/>
            <person name="Eisen J."/>
            <person name="Markowitz V."/>
            <person name="Hugenholtz P."/>
            <person name="Kyrpides N."/>
            <person name="Klenk H."/>
            <person name="Cheng J."/>
        </authorList>
    </citation>
    <scope>NUCLEOTIDE SEQUENCE [LARGE SCALE GENOMIC DNA]</scope>
    <source>
        <strain evidence="3">ATCC BAA-798 / YNP1</strain>
    </source>
</reference>
<keyword evidence="1" id="KW-1133">Transmembrane helix</keyword>
<dbReference type="STRING" id="525904.Tter_2753"/>
<accession>D1CIR9</accession>
<keyword evidence="1" id="KW-0812">Transmembrane</keyword>
<sequence>MVLKDPRGRAVVVYLAGKKPLAMYWRAGGERVVLVVRGGQIERVPDRYLKRTGADYSVLTEVEHRSDPRWLRPMDYCISCRQCLAGDLLCVLFAACCFGGFAFCCPVGLGQCASAAICSVASGCDCASCF</sequence>
<dbReference type="AlphaFoldDB" id="D1CIR9"/>
<dbReference type="RefSeq" id="WP_012876670.1">
    <property type="nucleotide sequence ID" value="NC_013526.1"/>
</dbReference>
<name>D1CIR9_THET1</name>
<dbReference type="KEGG" id="ttr:Tter_2753"/>
<keyword evidence="3" id="KW-1185">Reference proteome</keyword>
<dbReference type="EMBL" id="CP001826">
    <property type="protein sequence ID" value="ACZ43639.1"/>
    <property type="molecule type" value="Genomic_DNA"/>
</dbReference>
<protein>
    <submittedName>
        <fullName evidence="2">Uncharacterized protein</fullName>
    </submittedName>
</protein>
<organism evidence="2 3">
    <name type="scientific">Thermobaculum terrenum (strain ATCC BAA-798 / CCMEE 7001 / YNP1)</name>
    <dbReference type="NCBI Taxonomy" id="525904"/>
    <lineage>
        <taxon>Bacteria</taxon>
        <taxon>Bacillati</taxon>
        <taxon>Chloroflexota</taxon>
        <taxon>Chloroflexia</taxon>
        <taxon>Candidatus Thermobaculales</taxon>
        <taxon>Candidatus Thermobaculaceae</taxon>
        <taxon>Thermobaculum</taxon>
    </lineage>
</organism>